<evidence type="ECO:0000313" key="2">
    <source>
        <dbReference type="Proteomes" id="UP000315363"/>
    </source>
</evidence>
<keyword evidence="2" id="KW-1185">Reference proteome</keyword>
<proteinExistence type="predicted"/>
<organism evidence="1 2">
    <name type="scientific">Arenibacter algicola</name>
    <dbReference type="NCBI Taxonomy" id="616991"/>
    <lineage>
        <taxon>Bacteria</taxon>
        <taxon>Pseudomonadati</taxon>
        <taxon>Bacteroidota</taxon>
        <taxon>Flavobacteriia</taxon>
        <taxon>Flavobacteriales</taxon>
        <taxon>Flavobacteriaceae</taxon>
        <taxon>Arenibacter</taxon>
    </lineage>
</organism>
<gene>
    <name evidence="1" type="ORF">GQ41_4303</name>
</gene>
<dbReference type="Pfam" id="PF17653">
    <property type="entry name" value="DUF5522"/>
    <property type="match status" value="1"/>
</dbReference>
<sequence>MKKFIPLEKGDFYLSEEGYKVFTKQYHLKRGYCCESGCRHCPYGYNQKTNARGHN</sequence>
<protein>
    <submittedName>
        <fullName evidence="1">Uncharacterized protein</fullName>
    </submittedName>
</protein>
<reference evidence="1 2" key="1">
    <citation type="submission" date="2019-06" db="EMBL/GenBank/DDBJ databases">
        <title>A large-scale integrated study on North Sea by COGITO (Coastal Microbe Genomic &amp; Taxonomic Observatory).</title>
        <authorList>
            <person name="Teeling H."/>
        </authorList>
    </citation>
    <scope>NUCLEOTIDE SEQUENCE [LARGE SCALE GENOMIC DNA]</scope>
    <source>
        <strain evidence="1 2">MAR_2009_79</strain>
    </source>
</reference>
<dbReference type="InterPro" id="IPR040807">
    <property type="entry name" value="DUF5522"/>
</dbReference>
<dbReference type="Proteomes" id="UP000315363">
    <property type="component" value="Unassembled WGS sequence"/>
</dbReference>
<dbReference type="EMBL" id="VHIF01000001">
    <property type="protein sequence ID" value="TQO39621.1"/>
    <property type="molecule type" value="Genomic_DNA"/>
</dbReference>
<dbReference type="RefSeq" id="WP_227021045.1">
    <property type="nucleotide sequence ID" value="NZ_VHIF01000001.1"/>
</dbReference>
<accession>A0ABY3AGQ0</accession>
<name>A0ABY3AGQ0_9FLAO</name>
<comment type="caution">
    <text evidence="1">The sequence shown here is derived from an EMBL/GenBank/DDBJ whole genome shotgun (WGS) entry which is preliminary data.</text>
</comment>
<evidence type="ECO:0000313" key="1">
    <source>
        <dbReference type="EMBL" id="TQO39621.1"/>
    </source>
</evidence>